<keyword evidence="2" id="KW-0812">Transmembrane</keyword>
<dbReference type="EMBL" id="QOCE01000005">
    <property type="protein sequence ID" value="RBW61600.1"/>
    <property type="molecule type" value="Genomic_DNA"/>
</dbReference>
<dbReference type="InterPro" id="IPR039910">
    <property type="entry name" value="D15-like"/>
</dbReference>
<dbReference type="PANTHER" id="PTHR12815">
    <property type="entry name" value="SORTING AND ASSEMBLY MACHINERY SAMM50 PROTEIN FAMILY MEMBER"/>
    <property type="match status" value="1"/>
</dbReference>
<dbReference type="RefSeq" id="WP_113821861.1">
    <property type="nucleotide sequence ID" value="NZ_QOCE01000005.1"/>
</dbReference>
<feature type="chain" id="PRO_5016710898" description="Bacterial surface antigen (D15) domain-containing protein" evidence="4">
    <location>
        <begin position="29"/>
        <end position="601"/>
    </location>
</feature>
<gene>
    <name evidence="6" type="ORF">DS909_02505</name>
</gene>
<comment type="subcellular location">
    <subcellularLocation>
        <location evidence="1">Membrane</location>
    </subcellularLocation>
</comment>
<keyword evidence="3" id="KW-0472">Membrane</keyword>
<name>A0A366XAP4_9RHOB</name>
<evidence type="ECO:0000256" key="3">
    <source>
        <dbReference type="ARBA" id="ARBA00023136"/>
    </source>
</evidence>
<sequence>MASSSRWKATRNSIVAACLILAPGYAMALETSLKAPGAPDELRQRLENGSSAFAAKSRSLETPLELLSAALSDYRTLVQILYDEGYFSPVVNIRLDGKEAANIDPLNTPSSVNTIDITVKTGPIFRFGQADISPVTPETVIPDTYAVGQTAKTGAIRDAASAAVDAWHDAGHPKADIGSQNIRAQHANARLNAAIAVAPGPKLTFGKMHIQGESDVTPTSIDKIAGFPTGEVYSPAQVQKVGTRLRRTNAFNSVSLTEHDKPNPDGSLDFDATFEDLPKRRLTFGAELSSRNGMDLSANWIHRNLFGGAERFRFEARIRNIGGVEDIDGRIGMRLDRPDTLGPDDNTFYLAEIERRNRTHYNVTRGLVGIGARRTFSPKLYAEASFAFSYANSDDAFGSNRTFRYLTLPFRVRLDERDNKVSATRGFYVDARLTPFVGLSKTKSGGQLILDGRGYWDIGTEGRLVLAGRLQLGSVIGPALNEVSPDLLFFSGGAGTVRGQPYESLGIPVGSKVSGGRSFLGLTAEVRGKVTEKITLVGFYDVGTVGTDSFVASGSNSHSGAGLGVRYDVGGLGALRLDLAYPVSGSTGEGLQFYIGIGQAF</sequence>
<evidence type="ECO:0000313" key="6">
    <source>
        <dbReference type="EMBL" id="RBW61600.1"/>
    </source>
</evidence>
<comment type="caution">
    <text evidence="6">The sequence shown here is derived from an EMBL/GenBank/DDBJ whole genome shotgun (WGS) entry which is preliminary data.</text>
</comment>
<evidence type="ECO:0000256" key="4">
    <source>
        <dbReference type="SAM" id="SignalP"/>
    </source>
</evidence>
<evidence type="ECO:0000313" key="7">
    <source>
        <dbReference type="Proteomes" id="UP000252706"/>
    </source>
</evidence>
<feature type="signal peptide" evidence="4">
    <location>
        <begin position="1"/>
        <end position="28"/>
    </location>
</feature>
<dbReference type="OrthoDB" id="9769707at2"/>
<dbReference type="AlphaFoldDB" id="A0A366XAP4"/>
<dbReference type="PANTHER" id="PTHR12815:SF42">
    <property type="entry name" value="BACTERIAL SURFACE ANTIGEN (D15) DOMAIN-CONTAINING PROTEIN"/>
    <property type="match status" value="1"/>
</dbReference>
<dbReference type="Gene3D" id="2.40.160.50">
    <property type="entry name" value="membrane protein fhac: a member of the omp85/tpsb transporter family"/>
    <property type="match status" value="1"/>
</dbReference>
<keyword evidence="2" id="KW-1134">Transmembrane beta strand</keyword>
<evidence type="ECO:0000256" key="2">
    <source>
        <dbReference type="ARBA" id="ARBA00022452"/>
    </source>
</evidence>
<protein>
    <recommendedName>
        <fullName evidence="5">Bacterial surface antigen (D15) domain-containing protein</fullName>
    </recommendedName>
</protein>
<reference evidence="6 7" key="1">
    <citation type="submission" date="2018-07" db="EMBL/GenBank/DDBJ databases">
        <title>Modular assembly of carbohydrate-degrading microbial communities in the ocean.</title>
        <authorList>
            <person name="Enke T.N."/>
            <person name="Datta M.S."/>
            <person name="Schwartzman J.A."/>
            <person name="Cermak N."/>
            <person name="Schmitz D.A."/>
            <person name="Barrere J."/>
            <person name="Cordero O.X."/>
        </authorList>
    </citation>
    <scope>NUCLEOTIDE SEQUENCE [LARGE SCALE GENOMIC DNA]</scope>
    <source>
        <strain evidence="6 7">C3M10</strain>
    </source>
</reference>
<evidence type="ECO:0000259" key="5">
    <source>
        <dbReference type="Pfam" id="PF01103"/>
    </source>
</evidence>
<accession>A0A366XAP4</accession>
<organism evidence="6 7">
    <name type="scientific">Phaeobacter gallaeciensis</name>
    <dbReference type="NCBI Taxonomy" id="60890"/>
    <lineage>
        <taxon>Bacteria</taxon>
        <taxon>Pseudomonadati</taxon>
        <taxon>Pseudomonadota</taxon>
        <taxon>Alphaproteobacteria</taxon>
        <taxon>Rhodobacterales</taxon>
        <taxon>Roseobacteraceae</taxon>
        <taxon>Phaeobacter</taxon>
    </lineage>
</organism>
<dbReference type="Gene3D" id="3.10.20.310">
    <property type="entry name" value="membrane protein fhac"/>
    <property type="match status" value="1"/>
</dbReference>
<keyword evidence="4" id="KW-0732">Signal</keyword>
<dbReference type="GO" id="GO:0019867">
    <property type="term" value="C:outer membrane"/>
    <property type="evidence" value="ECO:0007669"/>
    <property type="project" value="InterPro"/>
</dbReference>
<evidence type="ECO:0000256" key="1">
    <source>
        <dbReference type="ARBA" id="ARBA00004370"/>
    </source>
</evidence>
<proteinExistence type="predicted"/>
<feature type="domain" description="Bacterial surface antigen (D15)" evidence="5">
    <location>
        <begin position="304"/>
        <end position="601"/>
    </location>
</feature>
<dbReference type="InterPro" id="IPR000184">
    <property type="entry name" value="Bac_surfAg_D15"/>
</dbReference>
<dbReference type="Proteomes" id="UP000252706">
    <property type="component" value="Unassembled WGS sequence"/>
</dbReference>
<dbReference type="Pfam" id="PF01103">
    <property type="entry name" value="Omp85"/>
    <property type="match status" value="1"/>
</dbReference>